<dbReference type="PANTHER" id="PTHR30213">
    <property type="entry name" value="INNER MEMBRANE PROTEIN YHJD"/>
    <property type="match status" value="1"/>
</dbReference>
<organism evidence="8">
    <name type="scientific">uncultured Desulfobacteraceae bacterium</name>
    <dbReference type="NCBI Taxonomy" id="218296"/>
    <lineage>
        <taxon>Bacteria</taxon>
        <taxon>Pseudomonadati</taxon>
        <taxon>Thermodesulfobacteriota</taxon>
        <taxon>Desulfobacteria</taxon>
        <taxon>Desulfobacterales</taxon>
        <taxon>Desulfobacteraceae</taxon>
        <taxon>environmental samples</taxon>
    </lineage>
</organism>
<evidence type="ECO:0000256" key="7">
    <source>
        <dbReference type="HAMAP-Rule" id="MF_00672"/>
    </source>
</evidence>
<evidence type="ECO:0000256" key="5">
    <source>
        <dbReference type="ARBA" id="ARBA00022989"/>
    </source>
</evidence>
<feature type="transmembrane region" description="Helical" evidence="7">
    <location>
        <begin position="192"/>
        <end position="213"/>
    </location>
</feature>
<dbReference type="EMBL" id="CAACVI010000003">
    <property type="protein sequence ID" value="VEN73078.1"/>
    <property type="molecule type" value="Genomic_DNA"/>
</dbReference>
<keyword evidence="2 7" id="KW-1003">Cell membrane</keyword>
<keyword evidence="5 7" id="KW-1133">Transmembrane helix</keyword>
<comment type="similarity">
    <text evidence="7">Belongs to the UPF0761 family.</text>
</comment>
<evidence type="ECO:0000256" key="4">
    <source>
        <dbReference type="ARBA" id="ARBA00022692"/>
    </source>
</evidence>
<protein>
    <recommendedName>
        <fullName evidence="7">UPF0761 membrane protein EPICR_110045</fullName>
    </recommendedName>
</protein>
<sequence length="429" mass="47691">MRGSIFLSGFLSDFFSGFRGGNRRSMRVARFAGYVWARFQKDQCLSVASALTLTSLLSIVPLMAVVLAAFSIFPEFNRMGTLISDFVFRNFVPSFGRTIQTHLMEFVSQARSLQFFGIAFLLATALKLMSTIDKALNAIWGAARKRNWARGFVLYWAFLTLGPILAGLSVGLTSYFASLPVISDAARQAEPLISMILPFALTWAALSLLYMAVPNRKVPLAHALAGGALGAVFFELGKRLFTLYIAWFPNFKIIFGAMTSVPLFMLWVYISWVFVLLGAEIARGFSAFPAALKREGRGGDFADALAVLEIFHHHYRLGRPLFLKDILAALPGLSESRARGILFHFLKAGVVGRLSRGGLVLIAALGELTLARFHRMMPWSLPREKIEGLAPEFADVFTRSARETDRILSIPLERLFQDPGAEEREREKT</sequence>
<dbReference type="Pfam" id="PF03631">
    <property type="entry name" value="Virul_fac_BrkB"/>
    <property type="match status" value="1"/>
</dbReference>
<reference evidence="8" key="1">
    <citation type="submission" date="2019-01" db="EMBL/GenBank/DDBJ databases">
        <authorList>
            <consortium name="Genoscope - CEA"/>
            <person name="William W."/>
        </authorList>
    </citation>
    <scope>NUCLEOTIDE SEQUENCE</scope>
    <source>
        <strain evidence="8">CR-1</strain>
    </source>
</reference>
<dbReference type="InterPro" id="IPR023679">
    <property type="entry name" value="UPF0761_bac"/>
</dbReference>
<dbReference type="PANTHER" id="PTHR30213:SF0">
    <property type="entry name" value="UPF0761 MEMBRANE PROTEIN YIHY"/>
    <property type="match status" value="1"/>
</dbReference>
<name>A0A484HF64_9BACT</name>
<gene>
    <name evidence="8" type="ORF">EPICR_110045</name>
</gene>
<evidence type="ECO:0000313" key="8">
    <source>
        <dbReference type="EMBL" id="VEN73078.1"/>
    </source>
</evidence>
<evidence type="ECO:0000256" key="6">
    <source>
        <dbReference type="ARBA" id="ARBA00023136"/>
    </source>
</evidence>
<accession>A0A484HF64</accession>
<feature type="transmembrane region" description="Helical" evidence="7">
    <location>
        <begin position="47"/>
        <end position="73"/>
    </location>
</feature>
<comment type="subcellular location">
    <subcellularLocation>
        <location evidence="1 7">Cell membrane</location>
        <topology evidence="1 7">Multi-pass membrane protein</topology>
    </subcellularLocation>
</comment>
<comment type="caution">
    <text evidence="7">Lacks conserved residue(s) required for the propagation of feature annotation.</text>
</comment>
<keyword evidence="4 7" id="KW-0812">Transmembrane</keyword>
<proteinExistence type="inferred from homology"/>
<evidence type="ECO:0000256" key="3">
    <source>
        <dbReference type="ARBA" id="ARBA00022519"/>
    </source>
</evidence>
<dbReference type="GO" id="GO:0005886">
    <property type="term" value="C:plasma membrane"/>
    <property type="evidence" value="ECO:0007669"/>
    <property type="project" value="UniProtKB-SubCell"/>
</dbReference>
<dbReference type="InterPro" id="IPR017039">
    <property type="entry name" value="Virul_fac_BrkB"/>
</dbReference>
<dbReference type="AlphaFoldDB" id="A0A484HF64"/>
<keyword evidence="3" id="KW-0997">Cell inner membrane</keyword>
<evidence type="ECO:0000256" key="1">
    <source>
        <dbReference type="ARBA" id="ARBA00004651"/>
    </source>
</evidence>
<evidence type="ECO:0000256" key="2">
    <source>
        <dbReference type="ARBA" id="ARBA00022475"/>
    </source>
</evidence>
<feature type="transmembrane region" description="Helical" evidence="7">
    <location>
        <begin position="253"/>
        <end position="277"/>
    </location>
</feature>
<dbReference type="NCBIfam" id="TIGR00765">
    <property type="entry name" value="yihY_not_rbn"/>
    <property type="match status" value="1"/>
</dbReference>
<feature type="transmembrane region" description="Helical" evidence="7">
    <location>
        <begin position="220"/>
        <end position="247"/>
    </location>
</feature>
<feature type="transmembrane region" description="Helical" evidence="7">
    <location>
        <begin position="153"/>
        <end position="172"/>
    </location>
</feature>
<keyword evidence="6 7" id="KW-0472">Membrane</keyword>
<dbReference type="HAMAP" id="MF_00672">
    <property type="entry name" value="UPF0761"/>
    <property type="match status" value="1"/>
</dbReference>